<dbReference type="HAMAP" id="MF_00092">
    <property type="entry name" value="MutS2"/>
    <property type="match status" value="1"/>
</dbReference>
<dbReference type="Pfam" id="PF00488">
    <property type="entry name" value="MutS_V"/>
    <property type="match status" value="1"/>
</dbReference>
<keyword evidence="8" id="KW-0175">Coiled coil</keyword>
<comment type="function">
    <text evidence="7">Endonuclease that is involved in the suppression of homologous recombination and thus may have a key role in the control of bacterial genetic diversity.</text>
</comment>
<dbReference type="EC" id="3.6.4.-" evidence="7"/>
<keyword evidence="6 7" id="KW-0238">DNA-binding</keyword>
<dbReference type="GO" id="GO:0005524">
    <property type="term" value="F:ATP binding"/>
    <property type="evidence" value="ECO:0007669"/>
    <property type="project" value="UniProtKB-UniRule"/>
</dbReference>
<evidence type="ECO:0000256" key="3">
    <source>
        <dbReference type="ARBA" id="ARBA00022801"/>
    </source>
</evidence>
<keyword evidence="4 7" id="KW-0067">ATP-binding</keyword>
<dbReference type="SMART" id="SM00534">
    <property type="entry name" value="MUTSac"/>
    <property type="match status" value="1"/>
</dbReference>
<dbReference type="SMART" id="SM00533">
    <property type="entry name" value="MUTSd"/>
    <property type="match status" value="1"/>
</dbReference>
<dbReference type="PANTHER" id="PTHR48466">
    <property type="entry name" value="OS10G0509000 PROTEIN-RELATED"/>
    <property type="match status" value="1"/>
</dbReference>
<sequence>MRLKDLESLEYFKFLQLLSEFTGNKLTKEKILNTKPEKEEKVLLQNIQKTEEFLNIVNKEGYFPLTEYPDITESLKLLSIEDSILSVQDIIDIGNILFISRQIKNFLSNVEKNYLLDLYKKIGSSREVEKIINDTVDKSTNSIKDNASTDLSRIKKQIKDTEKNIISILEKILHSRQFEDIIQDKIITIRRDRFVIPVKTNFSSKLKGIIQDKSSSGQTLYIEPINIIELNNNLSNLKIEESIEIRRILKFITDLLREKYNMIKSSFEAIIELDYLYTKVKFAKKVNAVFPKISDKINLIQAKHPIFLLKEKNFNPIDLIATEKRAVIITGSNTGGKTVALKTLGLNALLLQSAIPIPVAEESEIPIFDGIYADIGDMQSIEQDLSTYSSHIINIKEILSLITDKSLLLLDELIPGTDPDEASAIGIGILHKIKEKKSFAFITTHFKKIKMFALSDDYFEVASVGFDLETLKPTYKLYYKSVGQSMAFSIAKRLGLDEEILKIAENYVENIDLNKMIEALENYRKLYEEQYYQYLKLREEFEKEKEKYKKLNEELERKKKEKWKEELKEAEEFIKNLRKEGYRIIDSLKEKELSARDLEKFIKIKKEQLKTAYPEDKNIQIEELKEGDKVKIKGKSQIGEIITIREDKANVNFGGIKIWINLDNLEKVEKEEKSKLDFKIKKDIKPIPTYINLIGKTKEEAIKELSEYIDKAVLQGISTFRIIHGYGSGILRKAVREYLDNLPFKVRYEDAPYQEGGLGVTIVYIE</sequence>
<dbReference type="GO" id="GO:0019843">
    <property type="term" value="F:rRNA binding"/>
    <property type="evidence" value="ECO:0007669"/>
    <property type="project" value="UniProtKB-UniRule"/>
</dbReference>
<evidence type="ECO:0000256" key="8">
    <source>
        <dbReference type="SAM" id="Coils"/>
    </source>
</evidence>
<dbReference type="GO" id="GO:0072344">
    <property type="term" value="P:rescue of stalled ribosome"/>
    <property type="evidence" value="ECO:0007669"/>
    <property type="project" value="UniProtKB-UniRule"/>
</dbReference>
<dbReference type="Gene3D" id="3.40.50.300">
    <property type="entry name" value="P-loop containing nucleotide triphosphate hydrolases"/>
    <property type="match status" value="1"/>
</dbReference>
<evidence type="ECO:0000259" key="9">
    <source>
        <dbReference type="PROSITE" id="PS50828"/>
    </source>
</evidence>
<protein>
    <recommendedName>
        <fullName evidence="7">Endonuclease MutS2</fullName>
        <ecNumber evidence="7">3.1.-.-</ecNumber>
    </recommendedName>
    <alternativeName>
        <fullName evidence="7">Ribosome-associated protein quality control-upstream factor</fullName>
        <shortName evidence="7">RQC-upstream factor</shortName>
        <shortName evidence="7">RqcU</shortName>
        <ecNumber evidence="7">3.6.4.-</ecNumber>
    </alternativeName>
</protein>
<dbReference type="PROSITE" id="PS50828">
    <property type="entry name" value="SMR"/>
    <property type="match status" value="1"/>
</dbReference>
<feature type="coiled-coil region" evidence="8">
    <location>
        <begin position="144"/>
        <end position="171"/>
    </location>
</feature>
<evidence type="ECO:0000256" key="6">
    <source>
        <dbReference type="ARBA" id="ARBA00023125"/>
    </source>
</evidence>
<evidence type="ECO:0000256" key="7">
    <source>
        <dbReference type="HAMAP-Rule" id="MF_00092"/>
    </source>
</evidence>
<dbReference type="InterPro" id="IPR036187">
    <property type="entry name" value="DNA_mismatch_repair_MutS_sf"/>
</dbReference>
<proteinExistence type="inferred from homology"/>
<keyword evidence="7" id="KW-0255">Endonuclease</keyword>
<dbReference type="Gene3D" id="3.30.1370.110">
    <property type="match status" value="1"/>
</dbReference>
<dbReference type="EMBL" id="FXTX01000005">
    <property type="protein sequence ID" value="SMP07912.1"/>
    <property type="molecule type" value="Genomic_DNA"/>
</dbReference>
<keyword evidence="11" id="KW-1185">Reference proteome</keyword>
<evidence type="ECO:0000256" key="5">
    <source>
        <dbReference type="ARBA" id="ARBA00022884"/>
    </source>
</evidence>
<evidence type="ECO:0000256" key="1">
    <source>
        <dbReference type="ARBA" id="ARBA00022730"/>
    </source>
</evidence>
<keyword evidence="1 7" id="KW-0699">rRNA-binding</keyword>
<organism evidence="10 11">
    <name type="scientific">Venenivibrio stagnispumantis</name>
    <dbReference type="NCBI Taxonomy" id="407998"/>
    <lineage>
        <taxon>Bacteria</taxon>
        <taxon>Pseudomonadati</taxon>
        <taxon>Aquificota</taxon>
        <taxon>Aquificia</taxon>
        <taxon>Aquificales</taxon>
        <taxon>Hydrogenothermaceae</taxon>
        <taxon>Venenivibrio</taxon>
    </lineage>
</organism>
<dbReference type="Pfam" id="PF20297">
    <property type="entry name" value="MSSS"/>
    <property type="match status" value="1"/>
</dbReference>
<dbReference type="GO" id="GO:0043023">
    <property type="term" value="F:ribosomal large subunit binding"/>
    <property type="evidence" value="ECO:0007669"/>
    <property type="project" value="UniProtKB-UniRule"/>
</dbReference>
<dbReference type="InterPro" id="IPR002625">
    <property type="entry name" value="Smr_dom"/>
</dbReference>
<dbReference type="InterPro" id="IPR046893">
    <property type="entry name" value="MSSS"/>
</dbReference>
<evidence type="ECO:0000313" key="11">
    <source>
        <dbReference type="Proteomes" id="UP001157947"/>
    </source>
</evidence>
<dbReference type="InterPro" id="IPR000432">
    <property type="entry name" value="DNA_mismatch_repair_MutS_C"/>
</dbReference>
<name>A0AA46ADQ5_9AQUI</name>
<dbReference type="InterPro" id="IPR036063">
    <property type="entry name" value="Smr_dom_sf"/>
</dbReference>
<dbReference type="GO" id="GO:0004519">
    <property type="term" value="F:endonuclease activity"/>
    <property type="evidence" value="ECO:0007669"/>
    <property type="project" value="UniProtKB-UniRule"/>
</dbReference>
<evidence type="ECO:0000313" key="10">
    <source>
        <dbReference type="EMBL" id="SMP07912.1"/>
    </source>
</evidence>
<dbReference type="GO" id="GO:0045910">
    <property type="term" value="P:negative regulation of DNA recombination"/>
    <property type="evidence" value="ECO:0007669"/>
    <property type="project" value="InterPro"/>
</dbReference>
<dbReference type="PANTHER" id="PTHR48466:SF2">
    <property type="entry name" value="OS10G0509000 PROTEIN"/>
    <property type="match status" value="1"/>
</dbReference>
<dbReference type="GO" id="GO:0006298">
    <property type="term" value="P:mismatch repair"/>
    <property type="evidence" value="ECO:0007669"/>
    <property type="project" value="InterPro"/>
</dbReference>
<dbReference type="PIRSF" id="PIRSF005814">
    <property type="entry name" value="MutS_YshD"/>
    <property type="match status" value="1"/>
</dbReference>
<feature type="domain" description="Smr" evidence="9">
    <location>
        <begin position="691"/>
        <end position="766"/>
    </location>
</feature>
<comment type="subunit">
    <text evidence="7">Homodimer. Binds to stalled ribosomes, contacting rRNA.</text>
</comment>
<dbReference type="GO" id="GO:0140664">
    <property type="term" value="F:ATP-dependent DNA damage sensor activity"/>
    <property type="evidence" value="ECO:0007669"/>
    <property type="project" value="InterPro"/>
</dbReference>
<dbReference type="InterPro" id="IPR027417">
    <property type="entry name" value="P-loop_NTPase"/>
</dbReference>
<evidence type="ECO:0000256" key="2">
    <source>
        <dbReference type="ARBA" id="ARBA00022741"/>
    </source>
</evidence>
<dbReference type="EC" id="3.1.-.-" evidence="7"/>
<dbReference type="NCBIfam" id="TIGR01069">
    <property type="entry name" value="mutS2"/>
    <property type="match status" value="1"/>
</dbReference>
<accession>A0AA46ADQ5</accession>
<comment type="similarity">
    <text evidence="7">Belongs to the DNA mismatch repair MutS family. MutS2 subfamily.</text>
</comment>
<dbReference type="SUPFAM" id="SSF160443">
    <property type="entry name" value="SMR domain-like"/>
    <property type="match status" value="1"/>
</dbReference>
<gene>
    <name evidence="7" type="primary">mutS2</name>
    <name evidence="7" type="synonym">rqcU</name>
    <name evidence="10" type="ORF">SAMN06264868_10579</name>
</gene>
<keyword evidence="2 7" id="KW-0547">Nucleotide-binding</keyword>
<dbReference type="AlphaFoldDB" id="A0AA46ADQ5"/>
<keyword evidence="3 7" id="KW-0378">Hydrolase</keyword>
<dbReference type="Proteomes" id="UP001157947">
    <property type="component" value="Unassembled WGS sequence"/>
</dbReference>
<evidence type="ECO:0000256" key="4">
    <source>
        <dbReference type="ARBA" id="ARBA00022840"/>
    </source>
</evidence>
<feature type="coiled-coil region" evidence="8">
    <location>
        <begin position="510"/>
        <end position="580"/>
    </location>
</feature>
<dbReference type="SMART" id="SM00463">
    <property type="entry name" value="SMR"/>
    <property type="match status" value="1"/>
</dbReference>
<comment type="function">
    <text evidence="7">Acts as a ribosome collision sensor, splitting the ribosome into its 2 subunits. Detects stalled/collided 70S ribosomes which it binds and splits by an ATP-hydrolysis driven conformational change. Acts upstream of the ribosome quality control system (RQC), a ribosome-associated complex that mediates the extraction of incompletely synthesized nascent chains from stalled ribosomes and their subsequent degradation. Probably generates substrates for RQC.</text>
</comment>
<dbReference type="InterPro" id="IPR007696">
    <property type="entry name" value="DNA_mismatch_repair_MutS_core"/>
</dbReference>
<dbReference type="GO" id="GO:0016887">
    <property type="term" value="F:ATP hydrolysis activity"/>
    <property type="evidence" value="ECO:0007669"/>
    <property type="project" value="InterPro"/>
</dbReference>
<keyword evidence="5 7" id="KW-0694">RNA-binding</keyword>
<dbReference type="InterPro" id="IPR005747">
    <property type="entry name" value="MutS2"/>
</dbReference>
<dbReference type="SUPFAM" id="SSF52540">
    <property type="entry name" value="P-loop containing nucleoside triphosphate hydrolases"/>
    <property type="match status" value="1"/>
</dbReference>
<dbReference type="FunFam" id="3.40.50.300:FF:000830">
    <property type="entry name" value="Endonuclease MutS2"/>
    <property type="match status" value="1"/>
</dbReference>
<dbReference type="SUPFAM" id="SSF48334">
    <property type="entry name" value="DNA repair protein MutS, domain III"/>
    <property type="match status" value="1"/>
</dbReference>
<comment type="caution">
    <text evidence="10">The sequence shown here is derived from an EMBL/GenBank/DDBJ whole genome shotgun (WGS) entry which is preliminary data.</text>
</comment>
<reference evidence="10" key="1">
    <citation type="submission" date="2017-05" db="EMBL/GenBank/DDBJ databases">
        <authorList>
            <person name="Varghese N."/>
            <person name="Submissions S."/>
        </authorList>
    </citation>
    <scope>NUCLEOTIDE SEQUENCE</scope>
    <source>
        <strain evidence="10">DSM 18763</strain>
    </source>
</reference>
<dbReference type="Pfam" id="PF01713">
    <property type="entry name" value="Smr"/>
    <property type="match status" value="1"/>
</dbReference>
<feature type="binding site" evidence="7">
    <location>
        <begin position="331"/>
        <end position="338"/>
    </location>
    <ligand>
        <name>ATP</name>
        <dbReference type="ChEBI" id="CHEBI:30616"/>
    </ligand>
</feature>
<dbReference type="InterPro" id="IPR045076">
    <property type="entry name" value="MutS"/>
</dbReference>
<keyword evidence="7" id="KW-0540">Nuclease</keyword>
<dbReference type="GO" id="GO:0030983">
    <property type="term" value="F:mismatched DNA binding"/>
    <property type="evidence" value="ECO:0007669"/>
    <property type="project" value="InterPro"/>
</dbReference>